<feature type="region of interest" description="Disordered" evidence="1">
    <location>
        <begin position="1"/>
        <end position="22"/>
    </location>
</feature>
<gene>
    <name evidence="2" type="ORF">V6N12_039482</name>
</gene>
<keyword evidence="3" id="KW-1185">Reference proteome</keyword>
<sequence length="102" mass="11451">MYTIMRPRKNKSATDLHDFPPPFCPQQMATDSNLKETRASEQNICSHAKDLNSTCPNGYYLATPHLPGLTPGICEVGDPKFCPELSLFFEAYPMLPIFRTAN</sequence>
<proteinExistence type="predicted"/>
<evidence type="ECO:0000256" key="1">
    <source>
        <dbReference type="SAM" id="MobiDB-lite"/>
    </source>
</evidence>
<evidence type="ECO:0000313" key="2">
    <source>
        <dbReference type="EMBL" id="KAK8550794.1"/>
    </source>
</evidence>
<organism evidence="2 3">
    <name type="scientific">Hibiscus sabdariffa</name>
    <name type="common">roselle</name>
    <dbReference type="NCBI Taxonomy" id="183260"/>
    <lineage>
        <taxon>Eukaryota</taxon>
        <taxon>Viridiplantae</taxon>
        <taxon>Streptophyta</taxon>
        <taxon>Embryophyta</taxon>
        <taxon>Tracheophyta</taxon>
        <taxon>Spermatophyta</taxon>
        <taxon>Magnoliopsida</taxon>
        <taxon>eudicotyledons</taxon>
        <taxon>Gunneridae</taxon>
        <taxon>Pentapetalae</taxon>
        <taxon>rosids</taxon>
        <taxon>malvids</taxon>
        <taxon>Malvales</taxon>
        <taxon>Malvaceae</taxon>
        <taxon>Malvoideae</taxon>
        <taxon>Hibiscus</taxon>
    </lineage>
</organism>
<protein>
    <submittedName>
        <fullName evidence="2">Uncharacterized protein</fullName>
    </submittedName>
</protein>
<comment type="caution">
    <text evidence="2">The sequence shown here is derived from an EMBL/GenBank/DDBJ whole genome shotgun (WGS) entry which is preliminary data.</text>
</comment>
<reference evidence="2 3" key="1">
    <citation type="journal article" date="2024" name="G3 (Bethesda)">
        <title>Genome assembly of Hibiscus sabdariffa L. provides insights into metabolisms of medicinal natural products.</title>
        <authorList>
            <person name="Kim T."/>
        </authorList>
    </citation>
    <scope>NUCLEOTIDE SEQUENCE [LARGE SCALE GENOMIC DNA]</scope>
    <source>
        <strain evidence="2">TK-2024</strain>
        <tissue evidence="2">Old leaves</tissue>
    </source>
</reference>
<dbReference type="Proteomes" id="UP001472677">
    <property type="component" value="Unassembled WGS sequence"/>
</dbReference>
<name>A0ABR2E234_9ROSI</name>
<evidence type="ECO:0000313" key="3">
    <source>
        <dbReference type="Proteomes" id="UP001472677"/>
    </source>
</evidence>
<dbReference type="EMBL" id="JBBPBM010000020">
    <property type="protein sequence ID" value="KAK8550794.1"/>
    <property type="molecule type" value="Genomic_DNA"/>
</dbReference>
<accession>A0ABR2E234</accession>
<feature type="compositionally biased region" description="Basic residues" evidence="1">
    <location>
        <begin position="1"/>
        <end position="11"/>
    </location>
</feature>